<keyword evidence="1 4" id="KW-0645">Protease</keyword>
<feature type="active site" description="Charge relay system" evidence="4">
    <location>
        <position position="439"/>
    </location>
</feature>
<dbReference type="Gene3D" id="2.60.40.10">
    <property type="entry name" value="Immunoglobulins"/>
    <property type="match status" value="4"/>
</dbReference>
<sequence length="874" mass="87317">MTTKKIGSKLLKPIGWMSIFFTINLLSACGGDSPQATNANIALPPAEVATGVSTLQTTLPVLPDDIATQETQPTFHLAPVLLDAPADLDAKDASRSAHMPVAMQALPRDLQTVRGRGLTVSAIRSLPRQQLAPAPANDNVLPMAGTTQVSTYTPAQIRAAYGLPALPASMSNLTATQAAQFGAGQTIYVVNAKHDPNILAELNAFNQKFGLPACTVKSIPVTTSLPLAAASSSACEFSVVFSTSTGGMSSTAPAYDSGWATEIALDVQWAHATAPLARIILIEAADSSMSNMVGGIRLANAMGPGIVSMSFGASEGSWTAGVESTFSTAKMTYLAASGDNGPAVEWPAVSPNVLAVGGTSLTYSGSTRTEVAWSNTGGGVSAYTATPSYQTNTIPGLGTPARRAVADVSMNADPNTGQYVAIMTPGSSTVNWVSAGGTSLATPQWAGVIAIANATLAQAGKPVMGAPHAVLYNKIATVPGTYASAFADIAKGSNGTCSSCTAKTGHDLLTGLGTPNVSSLVSALNGTVLVAAPVVNSASISGEVGTALSFTVSATASNPLTYTLGGNPAGMSISSAGIVTWVTPVAGSYAVTVTALDAKTGLSGKAVYTINITTPLPPVVTAASINGKVATPLSFNVTASSANPLSYSLSSAPAGMTINSTGLVNWSSPVLGTYAVTVNATDSKTGLSGKAVYTVVIAPQAPPVVTAASINGVAGVAFSYNVVVSASNAVSYSLSSAPAGMSINAAGTISWTSPLAGKYLITVIAKDSKTGLSGQAVISLTVAASGISINAPTSMTGVAGKALTGTISITAPGASSISVSITGAPLGLSFAMSGLDITTSWASPVTGSYTLKITATDNAGRTATASVPISITAK</sequence>
<dbReference type="RefSeq" id="WP_245937043.1">
    <property type="nucleotide sequence ID" value="NZ_QJKB01000008.1"/>
</dbReference>
<comment type="caution">
    <text evidence="7">The sequence shown here is derived from an EMBL/GenBank/DDBJ whole genome shotgun (WGS) entry which is preliminary data.</text>
</comment>
<dbReference type="PROSITE" id="PS51695">
    <property type="entry name" value="SEDOLISIN"/>
    <property type="match status" value="1"/>
</dbReference>
<dbReference type="Proteomes" id="UP000247792">
    <property type="component" value="Unassembled WGS sequence"/>
</dbReference>
<evidence type="ECO:0000256" key="3">
    <source>
        <dbReference type="ARBA" id="ARBA00022825"/>
    </source>
</evidence>
<dbReference type="Pfam" id="PF05345">
    <property type="entry name" value="He_PIG"/>
    <property type="match status" value="3"/>
</dbReference>
<evidence type="ECO:0000313" key="7">
    <source>
        <dbReference type="EMBL" id="PXX40307.1"/>
    </source>
</evidence>
<comment type="cofactor">
    <cofactor evidence="4">
        <name>Ca(2+)</name>
        <dbReference type="ChEBI" id="CHEBI:29108"/>
    </cofactor>
    <text evidence="4">Binds 1 Ca(2+) ion per subunit.</text>
</comment>
<dbReference type="InterPro" id="IPR036852">
    <property type="entry name" value="Peptidase_S8/S53_dom_sf"/>
</dbReference>
<feature type="domain" description="Peptidase S53" evidence="6">
    <location>
        <begin position="151"/>
        <end position="527"/>
    </location>
</feature>
<keyword evidence="2 4" id="KW-0378">Hydrolase</keyword>
<dbReference type="InterPro" id="IPR015919">
    <property type="entry name" value="Cadherin-like_sf"/>
</dbReference>
<dbReference type="GO" id="GO:0004252">
    <property type="term" value="F:serine-type endopeptidase activity"/>
    <property type="evidence" value="ECO:0007669"/>
    <property type="project" value="UniProtKB-UniRule"/>
</dbReference>
<dbReference type="GO" id="GO:0008240">
    <property type="term" value="F:tripeptidyl-peptidase activity"/>
    <property type="evidence" value="ECO:0007669"/>
    <property type="project" value="TreeGrafter"/>
</dbReference>
<dbReference type="PROSITE" id="PS51257">
    <property type="entry name" value="PROKAR_LIPOPROTEIN"/>
    <property type="match status" value="1"/>
</dbReference>
<dbReference type="PROSITE" id="PS00138">
    <property type="entry name" value="SUBTILASE_SER"/>
    <property type="match status" value="1"/>
</dbReference>
<dbReference type="Gene3D" id="3.40.50.200">
    <property type="entry name" value="Peptidase S8/S53 domain"/>
    <property type="match status" value="1"/>
</dbReference>
<dbReference type="CDD" id="cd04056">
    <property type="entry name" value="Peptidases_S53"/>
    <property type="match status" value="1"/>
</dbReference>
<feature type="signal peptide" evidence="5">
    <location>
        <begin position="1"/>
        <end position="28"/>
    </location>
</feature>
<dbReference type="InterPro" id="IPR030400">
    <property type="entry name" value="Sedolisin_dom"/>
</dbReference>
<dbReference type="InterPro" id="IPR023828">
    <property type="entry name" value="Peptidase_S8_Ser-AS"/>
</dbReference>
<keyword evidence="4" id="KW-0479">Metal-binding</keyword>
<dbReference type="GO" id="GO:0006508">
    <property type="term" value="P:proteolysis"/>
    <property type="evidence" value="ECO:0007669"/>
    <property type="project" value="UniProtKB-KW"/>
</dbReference>
<feature type="active site" description="Charge relay system" evidence="4">
    <location>
        <position position="266"/>
    </location>
</feature>
<name>A0A318J201_9BURK</name>
<keyword evidence="3 4" id="KW-0720">Serine protease</keyword>
<evidence type="ECO:0000256" key="2">
    <source>
        <dbReference type="ARBA" id="ARBA00022801"/>
    </source>
</evidence>
<protein>
    <recommendedName>
        <fullName evidence="6">Peptidase S53 domain-containing protein</fullName>
    </recommendedName>
</protein>
<reference evidence="7 8" key="1">
    <citation type="submission" date="2018-05" db="EMBL/GenBank/DDBJ databases">
        <title>Genomic Encyclopedia of Type Strains, Phase IV (KMG-IV): sequencing the most valuable type-strain genomes for metagenomic binning, comparative biology and taxonomic classification.</title>
        <authorList>
            <person name="Goeker M."/>
        </authorList>
    </citation>
    <scope>NUCLEOTIDE SEQUENCE [LARGE SCALE GENOMIC DNA]</scope>
    <source>
        <strain evidence="7 8">DSM 19792</strain>
    </source>
</reference>
<dbReference type="InterPro" id="IPR050819">
    <property type="entry name" value="Tripeptidyl-peptidase_I"/>
</dbReference>
<accession>A0A318J201</accession>
<keyword evidence="8" id="KW-1185">Reference proteome</keyword>
<feature type="binding site" evidence="4">
    <location>
        <position position="489"/>
    </location>
    <ligand>
        <name>Ca(2+)</name>
        <dbReference type="ChEBI" id="CHEBI:29108"/>
    </ligand>
</feature>
<dbReference type="GO" id="GO:0005509">
    <property type="term" value="F:calcium ion binding"/>
    <property type="evidence" value="ECO:0007669"/>
    <property type="project" value="InterPro"/>
</dbReference>
<evidence type="ECO:0000259" key="6">
    <source>
        <dbReference type="PROSITE" id="PS51695"/>
    </source>
</evidence>
<feature type="binding site" evidence="4">
    <location>
        <position position="505"/>
    </location>
    <ligand>
        <name>Ca(2+)</name>
        <dbReference type="ChEBI" id="CHEBI:29108"/>
    </ligand>
</feature>
<dbReference type="PANTHER" id="PTHR14218">
    <property type="entry name" value="PROTEASE S8 TRIPEPTIDYL PEPTIDASE I CLN2"/>
    <property type="match status" value="1"/>
</dbReference>
<gene>
    <name evidence="7" type="ORF">DFR42_108141</name>
</gene>
<feature type="chain" id="PRO_5016453675" description="Peptidase S53 domain-containing protein" evidence="5">
    <location>
        <begin position="29"/>
        <end position="874"/>
    </location>
</feature>
<dbReference type="SUPFAM" id="SSF49313">
    <property type="entry name" value="Cadherin-like"/>
    <property type="match status" value="3"/>
</dbReference>
<keyword evidence="5" id="KW-0732">Signal</keyword>
<dbReference type="SUPFAM" id="SSF52743">
    <property type="entry name" value="Subtilisin-like"/>
    <property type="match status" value="1"/>
</dbReference>
<keyword evidence="4" id="KW-0106">Calcium</keyword>
<feature type="active site" description="Charge relay system" evidence="4">
    <location>
        <position position="262"/>
    </location>
</feature>
<dbReference type="PANTHER" id="PTHR14218:SF15">
    <property type="entry name" value="TRIPEPTIDYL-PEPTIDASE 1"/>
    <property type="match status" value="1"/>
</dbReference>
<organism evidence="7 8">
    <name type="scientific">Undibacterium pigrum</name>
    <dbReference type="NCBI Taxonomy" id="401470"/>
    <lineage>
        <taxon>Bacteria</taxon>
        <taxon>Pseudomonadati</taxon>
        <taxon>Pseudomonadota</taxon>
        <taxon>Betaproteobacteria</taxon>
        <taxon>Burkholderiales</taxon>
        <taxon>Oxalobacteraceae</taxon>
        <taxon>Undibacterium</taxon>
    </lineage>
</organism>
<dbReference type="InterPro" id="IPR013783">
    <property type="entry name" value="Ig-like_fold"/>
</dbReference>
<evidence type="ECO:0000256" key="1">
    <source>
        <dbReference type="ARBA" id="ARBA00022670"/>
    </source>
</evidence>
<evidence type="ECO:0000313" key="8">
    <source>
        <dbReference type="Proteomes" id="UP000247792"/>
    </source>
</evidence>
<dbReference type="GO" id="GO:0016020">
    <property type="term" value="C:membrane"/>
    <property type="evidence" value="ECO:0007669"/>
    <property type="project" value="InterPro"/>
</dbReference>
<dbReference type="EMBL" id="QJKB01000008">
    <property type="protein sequence ID" value="PXX40307.1"/>
    <property type="molecule type" value="Genomic_DNA"/>
</dbReference>
<feature type="binding site" evidence="4">
    <location>
        <position position="488"/>
    </location>
    <ligand>
        <name>Ca(2+)</name>
        <dbReference type="ChEBI" id="CHEBI:29108"/>
    </ligand>
</feature>
<dbReference type="AlphaFoldDB" id="A0A318J201"/>
<evidence type="ECO:0000256" key="5">
    <source>
        <dbReference type="SAM" id="SignalP"/>
    </source>
</evidence>
<feature type="binding site" evidence="4">
    <location>
        <position position="507"/>
    </location>
    <ligand>
        <name>Ca(2+)</name>
        <dbReference type="ChEBI" id="CHEBI:29108"/>
    </ligand>
</feature>
<evidence type="ECO:0000256" key="4">
    <source>
        <dbReference type="PROSITE-ProRule" id="PRU01032"/>
    </source>
</evidence>
<proteinExistence type="predicted"/>